<keyword evidence="4" id="KW-0472">Membrane</keyword>
<dbReference type="EMBL" id="WTYN01000001">
    <property type="protein sequence ID" value="MXO63315.1"/>
    <property type="molecule type" value="Genomic_DNA"/>
</dbReference>
<comment type="subcellular location">
    <subcellularLocation>
        <location evidence="1">Cell outer membrane</location>
    </subcellularLocation>
</comment>
<evidence type="ECO:0000256" key="4">
    <source>
        <dbReference type="ARBA" id="ARBA00023136"/>
    </source>
</evidence>
<evidence type="ECO:0000256" key="5">
    <source>
        <dbReference type="ARBA" id="ARBA00023237"/>
    </source>
</evidence>
<evidence type="ECO:0000313" key="8">
    <source>
        <dbReference type="Proteomes" id="UP000445582"/>
    </source>
</evidence>
<keyword evidence="5" id="KW-0998">Cell outer membrane</keyword>
<evidence type="ECO:0000256" key="6">
    <source>
        <dbReference type="SAM" id="SignalP"/>
    </source>
</evidence>
<keyword evidence="3 6" id="KW-0732">Signal</keyword>
<feature type="signal peptide" evidence="6">
    <location>
        <begin position="1"/>
        <end position="21"/>
    </location>
</feature>
<evidence type="ECO:0000256" key="3">
    <source>
        <dbReference type="ARBA" id="ARBA00022729"/>
    </source>
</evidence>
<dbReference type="InterPro" id="IPR010583">
    <property type="entry name" value="MipA"/>
</dbReference>
<dbReference type="Proteomes" id="UP000445582">
    <property type="component" value="Unassembled WGS sequence"/>
</dbReference>
<dbReference type="PANTHER" id="PTHR38776">
    <property type="entry name" value="MLTA-INTERACTING PROTEIN-RELATED"/>
    <property type="match status" value="1"/>
</dbReference>
<protein>
    <submittedName>
        <fullName evidence="7">MipA/OmpV family protein</fullName>
    </submittedName>
</protein>
<comment type="caution">
    <text evidence="7">The sequence shown here is derived from an EMBL/GenBank/DDBJ whole genome shotgun (WGS) entry which is preliminary data.</text>
</comment>
<dbReference type="PANTHER" id="PTHR38776:SF1">
    <property type="entry name" value="MLTA-INTERACTING PROTEIN-RELATED"/>
    <property type="match status" value="1"/>
</dbReference>
<name>A0A844YIG7_9SPHN</name>
<feature type="chain" id="PRO_5032345175" evidence="6">
    <location>
        <begin position="22"/>
        <end position="287"/>
    </location>
</feature>
<gene>
    <name evidence="7" type="ORF">GRI48_09855</name>
</gene>
<proteinExistence type="inferred from homology"/>
<dbReference type="AlphaFoldDB" id="A0A844YIG7"/>
<sequence length="287" mass="29735">MNKLACLALIAPLALAAPAFAQGGPPPGVAGPAGAGGPPPARPEGWSVTVGIAPILSPAWQGSDEMSLSVFPDIRLDNGDGLTASVPDGIVWSALDADGWRAGPVVRYRFGRDEDDGGSPFLITGGSDALLGLGDIDGSIEAGGFVEKRFGARGEWEVGARVLRGFGGHEGVVADLSLDRRFRSGRTMAAFGPRLTLASKGYMQPYFGIDAVQSANSGLAEYDAGGGVLSWGAGGSVVHPFDRNTAVTLFTSLERLGKEATDSPLVRERGQRTQFTLGLGFGYRFGL</sequence>
<keyword evidence="8" id="KW-1185">Reference proteome</keyword>
<comment type="similarity">
    <text evidence="2">Belongs to the MipA/OmpV family.</text>
</comment>
<evidence type="ECO:0000256" key="1">
    <source>
        <dbReference type="ARBA" id="ARBA00004442"/>
    </source>
</evidence>
<dbReference type="Pfam" id="PF06629">
    <property type="entry name" value="MipA"/>
    <property type="match status" value="1"/>
</dbReference>
<evidence type="ECO:0000313" key="7">
    <source>
        <dbReference type="EMBL" id="MXO63315.1"/>
    </source>
</evidence>
<dbReference type="GO" id="GO:0009279">
    <property type="term" value="C:cell outer membrane"/>
    <property type="evidence" value="ECO:0007669"/>
    <property type="project" value="UniProtKB-SubCell"/>
</dbReference>
<accession>A0A844YIG7</accession>
<organism evidence="7 8">
    <name type="scientific">Qipengyuania oceanensis</name>
    <dbReference type="NCBI Taxonomy" id="1463597"/>
    <lineage>
        <taxon>Bacteria</taxon>
        <taxon>Pseudomonadati</taxon>
        <taxon>Pseudomonadota</taxon>
        <taxon>Alphaproteobacteria</taxon>
        <taxon>Sphingomonadales</taxon>
        <taxon>Erythrobacteraceae</taxon>
        <taxon>Qipengyuania</taxon>
    </lineage>
</organism>
<dbReference type="RefSeq" id="WP_160674756.1">
    <property type="nucleotide sequence ID" value="NZ_WTYN01000001.1"/>
</dbReference>
<dbReference type="OrthoDB" id="5462484at2"/>
<evidence type="ECO:0000256" key="2">
    <source>
        <dbReference type="ARBA" id="ARBA00005722"/>
    </source>
</evidence>
<reference evidence="7 8" key="1">
    <citation type="submission" date="2019-12" db="EMBL/GenBank/DDBJ databases">
        <title>Genomic-based taxomic classification of the family Erythrobacteraceae.</title>
        <authorList>
            <person name="Xu L."/>
        </authorList>
    </citation>
    <scope>NUCLEOTIDE SEQUENCE [LARGE SCALE GENOMIC DNA]</scope>
    <source>
        <strain evidence="7 8">MCCC 1A09965</strain>
    </source>
</reference>